<dbReference type="PROSITE" id="PS50110">
    <property type="entry name" value="RESPONSE_REGULATORY"/>
    <property type="match status" value="1"/>
</dbReference>
<feature type="non-terminal residue" evidence="3">
    <location>
        <position position="57"/>
    </location>
</feature>
<reference evidence="3 4" key="1">
    <citation type="submission" date="2017-09" db="EMBL/GenBank/DDBJ databases">
        <title>Depth-based differentiation of microbial function through sediment-hosted aquifers and enrichment of novel symbionts in the deep terrestrial subsurface.</title>
        <authorList>
            <person name="Probst A.J."/>
            <person name="Ladd B."/>
            <person name="Jarett J.K."/>
            <person name="Geller-Mcgrath D.E."/>
            <person name="Sieber C.M."/>
            <person name="Emerson J.B."/>
            <person name="Anantharaman K."/>
            <person name="Thomas B.C."/>
            <person name="Malmstrom R."/>
            <person name="Stieglmeier M."/>
            <person name="Klingl A."/>
            <person name="Woyke T."/>
            <person name="Ryan C.M."/>
            <person name="Banfield J.F."/>
        </authorList>
    </citation>
    <scope>NUCLEOTIDE SEQUENCE [LARGE SCALE GENOMIC DNA]</scope>
    <source>
        <strain evidence="3">CG22_combo_CG10-13_8_21_14_all_35_9</strain>
    </source>
</reference>
<organism evidence="3 4">
    <name type="scientific">Candidatus Roizmanbacteria bacterium CG22_combo_CG10-13_8_21_14_all_35_9</name>
    <dbReference type="NCBI Taxonomy" id="1974861"/>
    <lineage>
        <taxon>Bacteria</taxon>
        <taxon>Candidatus Roizmaniibacteriota</taxon>
    </lineage>
</organism>
<evidence type="ECO:0000256" key="1">
    <source>
        <dbReference type="PROSITE-ProRule" id="PRU00169"/>
    </source>
</evidence>
<dbReference type="Gene3D" id="3.40.50.2300">
    <property type="match status" value="1"/>
</dbReference>
<dbReference type="InterPro" id="IPR011006">
    <property type="entry name" value="CheY-like_superfamily"/>
</dbReference>
<dbReference type="Pfam" id="PF00072">
    <property type="entry name" value="Response_reg"/>
    <property type="match status" value="1"/>
</dbReference>
<evidence type="ECO:0000259" key="2">
    <source>
        <dbReference type="PROSITE" id="PS50110"/>
    </source>
</evidence>
<keyword evidence="3" id="KW-0418">Kinase</keyword>
<dbReference type="AlphaFoldDB" id="A0A2H0BXP9"/>
<comment type="caution">
    <text evidence="3">The sequence shown here is derived from an EMBL/GenBank/DDBJ whole genome shotgun (WGS) entry which is preliminary data.</text>
</comment>
<evidence type="ECO:0000313" key="3">
    <source>
        <dbReference type="EMBL" id="PIP62442.1"/>
    </source>
</evidence>
<dbReference type="GO" id="GO:0000160">
    <property type="term" value="P:phosphorelay signal transduction system"/>
    <property type="evidence" value="ECO:0007669"/>
    <property type="project" value="InterPro"/>
</dbReference>
<dbReference type="EMBL" id="PCTB01000082">
    <property type="protein sequence ID" value="PIP62442.1"/>
    <property type="molecule type" value="Genomic_DNA"/>
</dbReference>
<gene>
    <name evidence="3" type="ORF">COW98_04000</name>
</gene>
<comment type="caution">
    <text evidence="1">Lacks conserved residue(s) required for the propagation of feature annotation.</text>
</comment>
<accession>A0A2H0BXP9</accession>
<proteinExistence type="predicted"/>
<dbReference type="Proteomes" id="UP000231021">
    <property type="component" value="Unassembled WGS sequence"/>
</dbReference>
<keyword evidence="3" id="KW-0808">Transferase</keyword>
<feature type="domain" description="Response regulatory" evidence="2">
    <location>
        <begin position="1"/>
        <end position="57"/>
    </location>
</feature>
<dbReference type="SUPFAM" id="SSF52172">
    <property type="entry name" value="CheY-like"/>
    <property type="match status" value="1"/>
</dbReference>
<sequence length="57" mass="6591">MPEMDGYETAKLMRGIKKCKNVPIIFLTAISKEREHLFRGYEVGAVDFMFKPIEPDV</sequence>
<name>A0A2H0BXP9_9BACT</name>
<protein>
    <submittedName>
        <fullName evidence="3">Hybrid sensor histidine kinase/response regulator</fullName>
    </submittedName>
</protein>
<dbReference type="GO" id="GO:0016301">
    <property type="term" value="F:kinase activity"/>
    <property type="evidence" value="ECO:0007669"/>
    <property type="project" value="UniProtKB-KW"/>
</dbReference>
<evidence type="ECO:0000313" key="4">
    <source>
        <dbReference type="Proteomes" id="UP000231021"/>
    </source>
</evidence>
<dbReference type="InterPro" id="IPR001789">
    <property type="entry name" value="Sig_transdc_resp-reg_receiver"/>
</dbReference>